<accession>A0A0A1F932</accession>
<evidence type="ECO:0000256" key="3">
    <source>
        <dbReference type="ARBA" id="ARBA00022827"/>
    </source>
</evidence>
<proteinExistence type="inferred from homology"/>
<evidence type="ECO:0000256" key="2">
    <source>
        <dbReference type="ARBA" id="ARBA00022630"/>
    </source>
</evidence>
<keyword evidence="3" id="KW-0274">FAD</keyword>
<keyword evidence="4" id="KW-0521">NADP</keyword>
<dbReference type="HOGENOM" id="CLU_006909_8_3_4"/>
<dbReference type="InterPro" id="IPR050346">
    <property type="entry name" value="FMO-like"/>
</dbReference>
<dbReference type="InterPro" id="IPR000960">
    <property type="entry name" value="Flavin_mOase"/>
</dbReference>
<dbReference type="GO" id="GO:0050661">
    <property type="term" value="F:NADP binding"/>
    <property type="evidence" value="ECO:0007669"/>
    <property type="project" value="InterPro"/>
</dbReference>
<evidence type="ECO:0000313" key="7">
    <source>
        <dbReference type="EMBL" id="AIY39357.1"/>
    </source>
</evidence>
<evidence type="ECO:0000256" key="6">
    <source>
        <dbReference type="SAM" id="MobiDB-lite"/>
    </source>
</evidence>
<dbReference type="AlphaFoldDB" id="A0A0A1F932"/>
<protein>
    <submittedName>
        <fullName evidence="7">Monooxygenase</fullName>
    </submittedName>
</protein>
<dbReference type="OrthoDB" id="9790219at2"/>
<dbReference type="PANTHER" id="PTHR23023">
    <property type="entry name" value="DIMETHYLANILINE MONOOXYGENASE"/>
    <property type="match status" value="1"/>
</dbReference>
<organism evidence="7 8">
    <name type="scientific">Collimonas arenae</name>
    <dbReference type="NCBI Taxonomy" id="279058"/>
    <lineage>
        <taxon>Bacteria</taxon>
        <taxon>Pseudomonadati</taxon>
        <taxon>Pseudomonadota</taxon>
        <taxon>Betaproteobacteria</taxon>
        <taxon>Burkholderiales</taxon>
        <taxon>Oxalobacteraceae</taxon>
        <taxon>Collimonas</taxon>
    </lineage>
</organism>
<dbReference type="InterPro" id="IPR020946">
    <property type="entry name" value="Flavin_mOase-like"/>
</dbReference>
<keyword evidence="7" id="KW-0503">Monooxygenase</keyword>
<evidence type="ECO:0000256" key="1">
    <source>
        <dbReference type="ARBA" id="ARBA00009183"/>
    </source>
</evidence>
<dbReference type="SUPFAM" id="SSF51905">
    <property type="entry name" value="FAD/NAD(P)-binding domain"/>
    <property type="match status" value="2"/>
</dbReference>
<dbReference type="Proteomes" id="UP000030302">
    <property type="component" value="Chromosome"/>
</dbReference>
<sequence>MSASSVSSNNAAVCIVGGGPGGLSAARALKRQGISYEQFERHSDVGGIWDMNNPGSPMYESAHFISSRDLSGYADYPMPKEYPDYPTNQQIVSYVRSFARAFGLYDNIRFGVSVRAIDKLPDGRWQVTLESGEQRTYHAVICATGCNWDPSLPEIKGQFNGEIRHSVTYKRGEEFKGKRVMVVGAGNSGADISCDAATYADTAFISMRRGYHFIPKHLFGVPADEFAEKGPQLPMWMERPVFSGILKMITGDLTRFGLPKPDHKLFESHPLMNTQLLHHLQHGNIAVRPDVERYDGDEVVFKDGSREQLDLVLYATGYKWSAPYAGKYFEWQGGRPQMYLSVFSRIHHNLFGIGYIETNSSAFKLFDAQAHLIASYLREQGAGPERVRAFDELIAHDDPDLSGGIKFIKSQRHTVYLEVHALKRYLKKLHKRIGWPALQDGDYKPMLKPQSEQTAQREKNTLKEAA</sequence>
<dbReference type="GO" id="GO:0050660">
    <property type="term" value="F:flavin adenine dinucleotide binding"/>
    <property type="evidence" value="ECO:0007669"/>
    <property type="project" value="InterPro"/>
</dbReference>
<name>A0A0A1F932_9BURK</name>
<gene>
    <name evidence="7" type="ORF">LT85_0197</name>
</gene>
<dbReference type="STRING" id="279058.LT85_0197"/>
<dbReference type="PRINTS" id="PR00370">
    <property type="entry name" value="FMOXYGENASE"/>
</dbReference>
<keyword evidence="8" id="KW-1185">Reference proteome</keyword>
<dbReference type="EMBL" id="CP009962">
    <property type="protein sequence ID" value="AIY39357.1"/>
    <property type="molecule type" value="Genomic_DNA"/>
</dbReference>
<dbReference type="PIRSF" id="PIRSF000332">
    <property type="entry name" value="FMO"/>
    <property type="match status" value="1"/>
</dbReference>
<evidence type="ECO:0000256" key="5">
    <source>
        <dbReference type="ARBA" id="ARBA00023002"/>
    </source>
</evidence>
<dbReference type="Gene3D" id="3.50.50.60">
    <property type="entry name" value="FAD/NAD(P)-binding domain"/>
    <property type="match status" value="1"/>
</dbReference>
<evidence type="ECO:0000313" key="8">
    <source>
        <dbReference type="Proteomes" id="UP000030302"/>
    </source>
</evidence>
<evidence type="ECO:0000256" key="4">
    <source>
        <dbReference type="ARBA" id="ARBA00022857"/>
    </source>
</evidence>
<dbReference type="Pfam" id="PF00743">
    <property type="entry name" value="FMO-like"/>
    <property type="match status" value="1"/>
</dbReference>
<dbReference type="GO" id="GO:0004499">
    <property type="term" value="F:N,N-dimethylaniline monooxygenase activity"/>
    <property type="evidence" value="ECO:0007669"/>
    <property type="project" value="InterPro"/>
</dbReference>
<keyword evidence="2" id="KW-0285">Flavoprotein</keyword>
<feature type="region of interest" description="Disordered" evidence="6">
    <location>
        <begin position="444"/>
        <end position="466"/>
    </location>
</feature>
<feature type="compositionally biased region" description="Basic and acidic residues" evidence="6">
    <location>
        <begin position="455"/>
        <end position="466"/>
    </location>
</feature>
<dbReference type="RefSeq" id="WP_081991883.1">
    <property type="nucleotide sequence ID" value="NZ_CP009962.1"/>
</dbReference>
<reference evidence="8" key="1">
    <citation type="journal article" date="2014" name="Soil Biol. Biochem.">
        <title>Structure and function of bacterial communities in ageing soils: Insights from the Mendocino ecological staircase.</title>
        <authorList>
            <person name="Uroz S."/>
            <person name="Tech J.J."/>
            <person name="Sawaya N.A."/>
            <person name="Frey-Klett P."/>
            <person name="Leveau J.H.J."/>
        </authorList>
    </citation>
    <scope>NUCLEOTIDE SEQUENCE [LARGE SCALE GENOMIC DNA]</scope>
    <source>
        <strain evidence="8">Cal35</strain>
    </source>
</reference>
<dbReference type="InterPro" id="IPR036188">
    <property type="entry name" value="FAD/NAD-bd_sf"/>
</dbReference>
<dbReference type="KEGG" id="care:LT85_0197"/>
<keyword evidence="5" id="KW-0560">Oxidoreductase</keyword>
<comment type="similarity">
    <text evidence="1">Belongs to the FMO family.</text>
</comment>